<dbReference type="STRING" id="983967.A0A1E4SZF0"/>
<evidence type="ECO:0000313" key="6">
    <source>
        <dbReference type="Proteomes" id="UP000094801"/>
    </source>
</evidence>
<organism evidence="5 6">
    <name type="scientific">[Candida] arabinofermentans NRRL YB-2248</name>
    <dbReference type="NCBI Taxonomy" id="983967"/>
    <lineage>
        <taxon>Eukaryota</taxon>
        <taxon>Fungi</taxon>
        <taxon>Dikarya</taxon>
        <taxon>Ascomycota</taxon>
        <taxon>Saccharomycotina</taxon>
        <taxon>Pichiomycetes</taxon>
        <taxon>Pichiales</taxon>
        <taxon>Pichiaceae</taxon>
        <taxon>Ogataea</taxon>
        <taxon>Ogataea/Candida clade</taxon>
    </lineage>
</organism>
<dbReference type="GO" id="GO:0005739">
    <property type="term" value="C:mitochondrion"/>
    <property type="evidence" value="ECO:0007669"/>
    <property type="project" value="TreeGrafter"/>
</dbReference>
<dbReference type="AlphaFoldDB" id="A0A1E4SZF0"/>
<evidence type="ECO:0000313" key="5">
    <source>
        <dbReference type="EMBL" id="ODV84877.1"/>
    </source>
</evidence>
<dbReference type="OrthoDB" id="1696305at2759"/>
<dbReference type="InterPro" id="IPR006073">
    <property type="entry name" value="GTP-bd"/>
</dbReference>
<keyword evidence="6" id="KW-1185">Reference proteome</keyword>
<evidence type="ECO:0000256" key="1">
    <source>
        <dbReference type="ARBA" id="ARBA00018901"/>
    </source>
</evidence>
<gene>
    <name evidence="5" type="ORF">CANARDRAFT_207804</name>
</gene>
<evidence type="ECO:0000256" key="2">
    <source>
        <dbReference type="ARBA" id="ARBA00022946"/>
    </source>
</evidence>
<sequence length="566" mass="64219">MFTVVRARCVHQIKDHGTTIVSRVPKGTVSQILLHHRSFTHTRQGPFRLASTHHQQQQQHRLLQNSKIVDDIVKPQQTQCASCGVKLQHTDPEKDGYYVHESKRVNKSIDRDSTLAKISEKELLSQFRDLDKSVADLYGDEIVDTPTYADVSRSLKNPDTRNKCQRCIDALHHQEIDSKTQTFVDVESIMSKIPIDANIVHVISSLDYPLSVNKKVSEGRHRDKIWYIVNKIDALHGNTSKMAKSDEFFKYSLAKLVGANPDRVLCVSSRLDWNIGLLHRSLPDTRLYFVGNINTGKSSLIKALIKRDDGKLKGKDHYGPGISNLPCFTRDSVEFKLKKKNATLIDTPGFFNPDAGIYKYITPEFQKDVTKVKKFASYDPKSRVLQSIKHDTSQIFNGNEFYCVGGILYVQPPKGTIMKTFNCIMGADFRVSQLNNFKKVSRAKLKAVEKGIIVDSSAGENLVRYVIPPFYGNIDIVLKGLGYLTISPTGARDLSNGLFQVYVPSGIDVIVRENIFRFIYDSKVLNLDPATYDKLKFVTAKKKGKKEKKPKAQEEYPNTYWREIDL</sequence>
<evidence type="ECO:0000259" key="4">
    <source>
        <dbReference type="Pfam" id="PF01926"/>
    </source>
</evidence>
<dbReference type="PANTHER" id="PTHR46434">
    <property type="entry name" value="GENETIC INTERACTOR OF PROHIBITINS 3, MITOCHONDRIAL"/>
    <property type="match status" value="1"/>
</dbReference>
<dbReference type="EMBL" id="KV453854">
    <property type="protein sequence ID" value="ODV84877.1"/>
    <property type="molecule type" value="Genomic_DNA"/>
</dbReference>
<dbReference type="Pfam" id="PF01926">
    <property type="entry name" value="MMR_HSR1"/>
    <property type="match status" value="1"/>
</dbReference>
<proteinExistence type="predicted"/>
<dbReference type="Proteomes" id="UP000094801">
    <property type="component" value="Unassembled WGS sequence"/>
</dbReference>
<dbReference type="Gene3D" id="3.40.50.300">
    <property type="entry name" value="P-loop containing nucleotide triphosphate hydrolases"/>
    <property type="match status" value="1"/>
</dbReference>
<evidence type="ECO:0000256" key="3">
    <source>
        <dbReference type="ARBA" id="ARBA00031834"/>
    </source>
</evidence>
<reference evidence="6" key="1">
    <citation type="submission" date="2016-04" db="EMBL/GenBank/DDBJ databases">
        <title>Comparative genomics of biotechnologically important yeasts.</title>
        <authorList>
            <consortium name="DOE Joint Genome Institute"/>
            <person name="Riley R."/>
            <person name="Haridas S."/>
            <person name="Wolfe K.H."/>
            <person name="Lopes M.R."/>
            <person name="Hittinger C.T."/>
            <person name="Goker M."/>
            <person name="Salamov A."/>
            <person name="Wisecaver J."/>
            <person name="Long T.M."/>
            <person name="Aerts A.L."/>
            <person name="Barry K."/>
            <person name="Choi C."/>
            <person name="Clum A."/>
            <person name="Coughlan A.Y."/>
            <person name="Deshpande S."/>
            <person name="Douglass A.P."/>
            <person name="Hanson S.J."/>
            <person name="Klenk H.-P."/>
            <person name="Labutti K."/>
            <person name="Lapidus A."/>
            <person name="Lindquist E."/>
            <person name="Lipzen A."/>
            <person name="Meier-Kolthoff J.P."/>
            <person name="Ohm R.A."/>
            <person name="Otillar R.P."/>
            <person name="Pangilinan J."/>
            <person name="Peng Y."/>
            <person name="Rokas A."/>
            <person name="Rosa C.A."/>
            <person name="Scheuner C."/>
            <person name="Sibirny A.A."/>
            <person name="Slot J.C."/>
            <person name="Stielow J.B."/>
            <person name="Sun H."/>
            <person name="Kurtzman C.P."/>
            <person name="Blackwell M."/>
            <person name="Grigoriev I.V."/>
            <person name="Jeffries T.W."/>
        </authorList>
    </citation>
    <scope>NUCLEOTIDE SEQUENCE [LARGE SCALE GENOMIC DNA]</scope>
    <source>
        <strain evidence="6">NRRL YB-2248</strain>
    </source>
</reference>
<dbReference type="InterPro" id="IPR050896">
    <property type="entry name" value="Mito_lipid_metab_GTPase"/>
</dbReference>
<dbReference type="PANTHER" id="PTHR46434:SF1">
    <property type="entry name" value="GENETIC INTERACTOR OF PROHIBITINS 3, MITOCHONDRIAL"/>
    <property type="match status" value="1"/>
</dbReference>
<dbReference type="SUPFAM" id="SSF52540">
    <property type="entry name" value="P-loop containing nucleoside triphosphate hydrolases"/>
    <property type="match status" value="1"/>
</dbReference>
<dbReference type="GO" id="GO:0005525">
    <property type="term" value="F:GTP binding"/>
    <property type="evidence" value="ECO:0007669"/>
    <property type="project" value="InterPro"/>
</dbReference>
<name>A0A1E4SZF0_9ASCO</name>
<keyword evidence="2" id="KW-0809">Transit peptide</keyword>
<feature type="domain" description="G" evidence="4">
    <location>
        <begin position="287"/>
        <end position="358"/>
    </location>
</feature>
<protein>
    <recommendedName>
        <fullName evidence="1">Genetic interactor of prohibitins 3, mitochondrial</fullName>
    </recommendedName>
    <alternativeName>
        <fullName evidence="3">Found in mitochondrial proteome protein 38</fullName>
    </alternativeName>
</protein>
<dbReference type="InterPro" id="IPR027417">
    <property type="entry name" value="P-loop_NTPase"/>
</dbReference>
<accession>A0A1E4SZF0</accession>